<feature type="domain" description="EamA" evidence="7">
    <location>
        <begin position="141"/>
        <end position="278"/>
    </location>
</feature>
<feature type="transmembrane region" description="Helical" evidence="6">
    <location>
        <begin position="172"/>
        <end position="190"/>
    </location>
</feature>
<evidence type="ECO:0000256" key="1">
    <source>
        <dbReference type="ARBA" id="ARBA00004141"/>
    </source>
</evidence>
<organism evidence="8 9">
    <name type="scientific">Almyronema epifaneia S1</name>
    <dbReference type="NCBI Taxonomy" id="2991925"/>
    <lineage>
        <taxon>Bacteria</taxon>
        <taxon>Bacillati</taxon>
        <taxon>Cyanobacteriota</taxon>
        <taxon>Cyanophyceae</taxon>
        <taxon>Nodosilineales</taxon>
        <taxon>Nodosilineaceae</taxon>
        <taxon>Almyronema</taxon>
        <taxon>Almyronema epifaneia</taxon>
    </lineage>
</organism>
<evidence type="ECO:0000256" key="4">
    <source>
        <dbReference type="ARBA" id="ARBA00022989"/>
    </source>
</evidence>
<keyword evidence="9" id="KW-1185">Reference proteome</keyword>
<feature type="transmembrane region" description="Helical" evidence="6">
    <location>
        <begin position="86"/>
        <end position="105"/>
    </location>
</feature>
<dbReference type="Proteomes" id="UP001600165">
    <property type="component" value="Unassembled WGS sequence"/>
</dbReference>
<feature type="transmembrane region" description="Helical" evidence="6">
    <location>
        <begin position="262"/>
        <end position="280"/>
    </location>
</feature>
<keyword evidence="4 6" id="KW-1133">Transmembrane helix</keyword>
<dbReference type="PANTHER" id="PTHR32322:SF9">
    <property type="entry name" value="AMINO-ACID METABOLITE EFFLUX PUMP-RELATED"/>
    <property type="match status" value="1"/>
</dbReference>
<accession>A0ABW6I958</accession>
<keyword evidence="5 6" id="KW-0472">Membrane</keyword>
<dbReference type="InterPro" id="IPR037185">
    <property type="entry name" value="EmrE-like"/>
</dbReference>
<evidence type="ECO:0000256" key="3">
    <source>
        <dbReference type="ARBA" id="ARBA00022692"/>
    </source>
</evidence>
<evidence type="ECO:0000313" key="9">
    <source>
        <dbReference type="Proteomes" id="UP001600165"/>
    </source>
</evidence>
<dbReference type="PANTHER" id="PTHR32322">
    <property type="entry name" value="INNER MEMBRANE TRANSPORTER"/>
    <property type="match status" value="1"/>
</dbReference>
<evidence type="ECO:0000313" key="8">
    <source>
        <dbReference type="EMBL" id="MFE4104688.1"/>
    </source>
</evidence>
<dbReference type="InterPro" id="IPR000620">
    <property type="entry name" value="EamA_dom"/>
</dbReference>
<dbReference type="Pfam" id="PF00892">
    <property type="entry name" value="EamA"/>
    <property type="match status" value="2"/>
</dbReference>
<sequence>MKLNHLILAILTTALWGLTFVVIKLGLGEFPPLLFAALRFVVVALPAVFLVKRQGIAWKWIIAIGLTMGVLQFGLLYIGMYNGMPAGLSSLVLQSQAIFTLLLAAVMLKDRPTRQQWLGMGVSLSGMGAIAFESFAQARLVGLLLVLGASLAWASGNITLKLANVANGFRLFIWMAIVPPLPLLGLSLWFETGQWEALRQLNGLGIGALLYTGLISSMLCFGFWGYLMQRYSPNVVAPFSLLVPVFGLLFSALLLGDSLGQLELIGGLLVFAGLALIVLAPRAASFKPQG</sequence>
<feature type="transmembrane region" description="Helical" evidence="6">
    <location>
        <begin position="236"/>
        <end position="256"/>
    </location>
</feature>
<reference evidence="8 9" key="1">
    <citation type="submission" date="2024-10" db="EMBL/GenBank/DDBJ databases">
        <authorList>
            <person name="Ratan Roy A."/>
            <person name="Morales Sandoval P.H."/>
            <person name="De Los Santos Villalobos S."/>
            <person name="Chakraborty S."/>
            <person name="Mukherjee J."/>
        </authorList>
    </citation>
    <scope>NUCLEOTIDE SEQUENCE [LARGE SCALE GENOMIC DNA]</scope>
    <source>
        <strain evidence="8 9">S1</strain>
    </source>
</reference>
<comment type="similarity">
    <text evidence="2">Belongs to the EamA transporter family.</text>
</comment>
<feature type="transmembrane region" description="Helical" evidence="6">
    <location>
        <begin position="58"/>
        <end position="80"/>
    </location>
</feature>
<keyword evidence="3 6" id="KW-0812">Transmembrane</keyword>
<proteinExistence type="inferred from homology"/>
<feature type="transmembrane region" description="Helical" evidence="6">
    <location>
        <begin position="141"/>
        <end position="160"/>
    </location>
</feature>
<protein>
    <submittedName>
        <fullName evidence="8">EamA family transporter</fullName>
    </submittedName>
</protein>
<comment type="caution">
    <text evidence="8">The sequence shown here is derived from an EMBL/GenBank/DDBJ whole genome shotgun (WGS) entry which is preliminary data.</text>
</comment>
<evidence type="ECO:0000256" key="5">
    <source>
        <dbReference type="ARBA" id="ARBA00023136"/>
    </source>
</evidence>
<feature type="transmembrane region" description="Helical" evidence="6">
    <location>
        <begin position="33"/>
        <end position="51"/>
    </location>
</feature>
<dbReference type="RefSeq" id="WP_377960240.1">
    <property type="nucleotide sequence ID" value="NZ_JBHZOL010000002.1"/>
</dbReference>
<evidence type="ECO:0000256" key="6">
    <source>
        <dbReference type="SAM" id="Phobius"/>
    </source>
</evidence>
<evidence type="ECO:0000256" key="2">
    <source>
        <dbReference type="ARBA" id="ARBA00007362"/>
    </source>
</evidence>
<gene>
    <name evidence="8" type="ORF">ACFVKH_00265</name>
</gene>
<feature type="domain" description="EamA" evidence="7">
    <location>
        <begin position="6"/>
        <end position="128"/>
    </location>
</feature>
<dbReference type="SUPFAM" id="SSF103481">
    <property type="entry name" value="Multidrug resistance efflux transporter EmrE"/>
    <property type="match status" value="2"/>
</dbReference>
<dbReference type="InterPro" id="IPR050638">
    <property type="entry name" value="AA-Vitamin_Transporters"/>
</dbReference>
<evidence type="ECO:0000259" key="7">
    <source>
        <dbReference type="Pfam" id="PF00892"/>
    </source>
</evidence>
<feature type="transmembrane region" description="Helical" evidence="6">
    <location>
        <begin position="202"/>
        <end position="224"/>
    </location>
</feature>
<dbReference type="EMBL" id="JBHZOL010000002">
    <property type="protein sequence ID" value="MFE4104688.1"/>
    <property type="molecule type" value="Genomic_DNA"/>
</dbReference>
<name>A0ABW6I958_9CYAN</name>
<comment type="subcellular location">
    <subcellularLocation>
        <location evidence="1">Membrane</location>
        <topology evidence="1">Multi-pass membrane protein</topology>
    </subcellularLocation>
</comment>
<feature type="transmembrane region" description="Helical" evidence="6">
    <location>
        <begin position="7"/>
        <end position="27"/>
    </location>
</feature>
<feature type="transmembrane region" description="Helical" evidence="6">
    <location>
        <begin position="117"/>
        <end position="135"/>
    </location>
</feature>